<sequence>MMCSIAVRQAQNMGLHRKETYQHLNPFDKARKLSVWWWCYSLDQTLSLKTGKPPTINDIDVNAPPLFDVPGYCKVSRSINDDESLYINYKKKLFTTIMKEPKGVTKVYFAINVDLSTLIARMHRDLFTAHSLIKKTPAHVISIATSLLQDLDNWRSCFPNELNFSKPIELSELDSYETIEFFKGYIVAVLDLKYQYLKMIVSMASVKLASGFNKQYFSSVGIESARELLHSAQNFDGNFIHLAGFILHYPFSAFLTMSAFYIQSPKAPKVKEDLKLLIAVSRSFFTVLGPDMKANEKWMVVDAIMRCVLLIVYHTVKEANKDNDTGDNFDEWGLEVGDLLDEVTELAKKSKNNELPNNQLSSTFMKVIDSCNKKVIERDHRVNSTSSMLSPNSTNTPTGTNPNSMMVTTAGNNNSNTHHNNNNKHSHTGLSSINLDSRIFPFASMAAPPFVKMTPVNTEFNYNEKPTTGGNSNVSTPAVYNNNSNMSIDTTMNNIKESPGSMNVVPLPRAIDTSPTPASGVQEVEVQMDTWTIPTFLDFLEMMIRQ</sequence>
<organism evidence="1 2">
    <name type="scientific">Ambrosiozyma monospora</name>
    <name type="common">Yeast</name>
    <name type="synonym">Endomycopsis monosporus</name>
    <dbReference type="NCBI Taxonomy" id="43982"/>
    <lineage>
        <taxon>Eukaryota</taxon>
        <taxon>Fungi</taxon>
        <taxon>Dikarya</taxon>
        <taxon>Ascomycota</taxon>
        <taxon>Saccharomycotina</taxon>
        <taxon>Pichiomycetes</taxon>
        <taxon>Pichiales</taxon>
        <taxon>Pichiaceae</taxon>
        <taxon>Ambrosiozyma</taxon>
    </lineage>
</organism>
<name>A0ACB5T6Z8_AMBMO</name>
<gene>
    <name evidence="1" type="ORF">Amon02_000550300</name>
</gene>
<dbReference type="Proteomes" id="UP001165064">
    <property type="component" value="Unassembled WGS sequence"/>
</dbReference>
<evidence type="ECO:0000313" key="2">
    <source>
        <dbReference type="Proteomes" id="UP001165064"/>
    </source>
</evidence>
<accession>A0ACB5T6Z8</accession>
<dbReference type="EMBL" id="BSXS01004064">
    <property type="protein sequence ID" value="GME82412.1"/>
    <property type="molecule type" value="Genomic_DNA"/>
</dbReference>
<reference evidence="1" key="1">
    <citation type="submission" date="2023-04" db="EMBL/GenBank/DDBJ databases">
        <title>Ambrosiozyma monospora NBRC 10751.</title>
        <authorList>
            <person name="Ichikawa N."/>
            <person name="Sato H."/>
            <person name="Tonouchi N."/>
        </authorList>
    </citation>
    <scope>NUCLEOTIDE SEQUENCE</scope>
    <source>
        <strain evidence="1">NBRC 10751</strain>
    </source>
</reference>
<keyword evidence="2" id="KW-1185">Reference proteome</keyword>
<protein>
    <submittedName>
        <fullName evidence="1">Unnamed protein product</fullName>
    </submittedName>
</protein>
<evidence type="ECO:0000313" key="1">
    <source>
        <dbReference type="EMBL" id="GME82412.1"/>
    </source>
</evidence>
<comment type="caution">
    <text evidence="1">The sequence shown here is derived from an EMBL/GenBank/DDBJ whole genome shotgun (WGS) entry which is preliminary data.</text>
</comment>
<proteinExistence type="predicted"/>